<reference evidence="1" key="1">
    <citation type="submission" date="2019-09" db="EMBL/GenBank/DDBJ databases">
        <title>Draft genome information of white flower Hibiscus syriacus.</title>
        <authorList>
            <person name="Kim Y.-M."/>
        </authorList>
    </citation>
    <scope>NUCLEOTIDE SEQUENCE [LARGE SCALE GENOMIC DNA]</scope>
    <source>
        <strain evidence="1">YM2019G1</strain>
    </source>
</reference>
<dbReference type="Proteomes" id="UP000436088">
    <property type="component" value="Unassembled WGS sequence"/>
</dbReference>
<keyword evidence="2" id="KW-1185">Reference proteome</keyword>
<accession>A0A6A3D584</accession>
<dbReference type="AlphaFoldDB" id="A0A6A3D584"/>
<dbReference type="EMBL" id="VEPZ02000031">
    <property type="protein sequence ID" value="KAE8735817.1"/>
    <property type="molecule type" value="Genomic_DNA"/>
</dbReference>
<name>A0A6A3D584_HIBSY</name>
<sequence length="239" mass="26793">MAATQSNKPAWVDLVLIFSCFNSFFRQPLVIAIPLVEPLELTLKLVLEKVYSFFSYCRCEIAPVHHPWPSYKNIQESSFLANRTRNIHYPSLLFGSPQRDATSLNSIKERQISIFFPNSLTMSEVDSFSSMVDRPYLRTVSLVYSNHVPERSLAFLHSFHSSPLPLQGRPNLILDSYSLHPPTSFITASVPYGSDHRISPILPWFLPKGLGVTAISSLARSRVSATETTPFHPAAGPSD</sequence>
<gene>
    <name evidence="1" type="ORF">F3Y22_tig00000329pilonHSYRG00075</name>
</gene>
<evidence type="ECO:0000313" key="1">
    <source>
        <dbReference type="EMBL" id="KAE8735817.1"/>
    </source>
</evidence>
<evidence type="ECO:0000313" key="2">
    <source>
        <dbReference type="Proteomes" id="UP000436088"/>
    </source>
</evidence>
<organism evidence="1 2">
    <name type="scientific">Hibiscus syriacus</name>
    <name type="common">Rose of Sharon</name>
    <dbReference type="NCBI Taxonomy" id="106335"/>
    <lineage>
        <taxon>Eukaryota</taxon>
        <taxon>Viridiplantae</taxon>
        <taxon>Streptophyta</taxon>
        <taxon>Embryophyta</taxon>
        <taxon>Tracheophyta</taxon>
        <taxon>Spermatophyta</taxon>
        <taxon>Magnoliopsida</taxon>
        <taxon>eudicotyledons</taxon>
        <taxon>Gunneridae</taxon>
        <taxon>Pentapetalae</taxon>
        <taxon>rosids</taxon>
        <taxon>malvids</taxon>
        <taxon>Malvales</taxon>
        <taxon>Malvaceae</taxon>
        <taxon>Malvoideae</taxon>
        <taxon>Hibiscus</taxon>
    </lineage>
</organism>
<proteinExistence type="predicted"/>
<protein>
    <submittedName>
        <fullName evidence="1">Uncharacterized protein</fullName>
    </submittedName>
</protein>
<comment type="caution">
    <text evidence="1">The sequence shown here is derived from an EMBL/GenBank/DDBJ whole genome shotgun (WGS) entry which is preliminary data.</text>
</comment>